<sequence>MDKKLGGDGNLPSSILSGQQDSPFFIAMSAFNPFRARAADAATPDSRRLRRLGPQKKVSTSSDEQEVDPFDPDSAISDDDENEDYQLSRAPDNRPGNSSGSAPHLALSTDRASITSPSTNSLPREHNAPISPIFNAHDYQTVPQSVNRSDEQTSSEINSNTDPTGRSLKERKPPPPPKNHRGKRISNVSNAGALPEQPPPRPSDRLSNNPLAAENAASRPSGAPNASLVTQSTGEGFQGTPENQLATDSSESLSRSRSQSKRPPTPPQSRRQSQMRRSKSTQSKSSTSRLTISSVDSESNYGSQPPQPWSIDSIFGLFVTRPKAYQYASTLFSGFFIHNSAAASSPRRNRDSMLRSSDSIHLSPSTYTESTRPPQPSNAHDILADLTRLQKEVDDLRGHYEGRKVSQ</sequence>
<keyword evidence="3" id="KW-1185">Reference proteome</keyword>
<feature type="region of interest" description="Disordered" evidence="1">
    <location>
        <begin position="342"/>
        <end position="379"/>
    </location>
</feature>
<organism evidence="2 3">
    <name type="scientific">Penicillium chermesinum</name>
    <dbReference type="NCBI Taxonomy" id="63820"/>
    <lineage>
        <taxon>Eukaryota</taxon>
        <taxon>Fungi</taxon>
        <taxon>Dikarya</taxon>
        <taxon>Ascomycota</taxon>
        <taxon>Pezizomycotina</taxon>
        <taxon>Eurotiomycetes</taxon>
        <taxon>Eurotiomycetidae</taxon>
        <taxon>Eurotiales</taxon>
        <taxon>Aspergillaceae</taxon>
        <taxon>Penicillium</taxon>
    </lineage>
</organism>
<name>A0A9W9TEH2_9EURO</name>
<feature type="compositionally biased region" description="Polar residues" evidence="1">
    <location>
        <begin position="354"/>
        <end position="372"/>
    </location>
</feature>
<evidence type="ECO:0000313" key="2">
    <source>
        <dbReference type="EMBL" id="KAJ5219842.1"/>
    </source>
</evidence>
<reference evidence="2" key="1">
    <citation type="submission" date="2022-11" db="EMBL/GenBank/DDBJ databases">
        <authorList>
            <person name="Petersen C."/>
        </authorList>
    </citation>
    <scope>NUCLEOTIDE SEQUENCE</scope>
    <source>
        <strain evidence="2">IBT 19713</strain>
    </source>
</reference>
<evidence type="ECO:0000313" key="3">
    <source>
        <dbReference type="Proteomes" id="UP001150941"/>
    </source>
</evidence>
<proteinExistence type="predicted"/>
<feature type="compositionally biased region" description="Polar residues" evidence="1">
    <location>
        <begin position="141"/>
        <end position="164"/>
    </location>
</feature>
<accession>A0A9W9TEH2</accession>
<feature type="compositionally biased region" description="Polar residues" evidence="1">
    <location>
        <begin position="227"/>
        <end position="248"/>
    </location>
</feature>
<dbReference type="EMBL" id="JAPQKS010000007">
    <property type="protein sequence ID" value="KAJ5219842.1"/>
    <property type="molecule type" value="Genomic_DNA"/>
</dbReference>
<dbReference type="OrthoDB" id="428854at2759"/>
<dbReference type="Proteomes" id="UP001150941">
    <property type="component" value="Unassembled WGS sequence"/>
</dbReference>
<comment type="caution">
    <text evidence="2">The sequence shown here is derived from an EMBL/GenBank/DDBJ whole genome shotgun (WGS) entry which is preliminary data.</text>
</comment>
<reference evidence="2" key="2">
    <citation type="journal article" date="2023" name="IMA Fungus">
        <title>Comparative genomic study of the Penicillium genus elucidates a diverse pangenome and 15 lateral gene transfer events.</title>
        <authorList>
            <person name="Petersen C."/>
            <person name="Sorensen T."/>
            <person name="Nielsen M.R."/>
            <person name="Sondergaard T.E."/>
            <person name="Sorensen J.L."/>
            <person name="Fitzpatrick D.A."/>
            <person name="Frisvad J.C."/>
            <person name="Nielsen K.L."/>
        </authorList>
    </citation>
    <scope>NUCLEOTIDE SEQUENCE</scope>
    <source>
        <strain evidence="2">IBT 19713</strain>
    </source>
</reference>
<feature type="region of interest" description="Disordered" evidence="1">
    <location>
        <begin position="38"/>
        <end position="306"/>
    </location>
</feature>
<dbReference type="AlphaFoldDB" id="A0A9W9TEH2"/>
<dbReference type="RefSeq" id="XP_058326672.1">
    <property type="nucleotide sequence ID" value="XM_058478342.1"/>
</dbReference>
<feature type="compositionally biased region" description="Low complexity" evidence="1">
    <location>
        <begin position="280"/>
        <end position="297"/>
    </location>
</feature>
<dbReference type="GeneID" id="83205645"/>
<evidence type="ECO:0000256" key="1">
    <source>
        <dbReference type="SAM" id="MobiDB-lite"/>
    </source>
</evidence>
<protein>
    <submittedName>
        <fullName evidence="2">Uncharacterized protein</fullName>
    </submittedName>
</protein>
<feature type="compositionally biased region" description="Acidic residues" evidence="1">
    <location>
        <begin position="63"/>
        <end position="84"/>
    </location>
</feature>
<gene>
    <name evidence="2" type="ORF">N7468_009046</name>
</gene>
<feature type="compositionally biased region" description="Polar residues" evidence="1">
    <location>
        <begin position="110"/>
        <end position="122"/>
    </location>
</feature>